<dbReference type="PATRIC" id="fig|1076.23.peg.264"/>
<comment type="caution">
    <text evidence="2">The sequence shown here is derived from an EMBL/GenBank/DDBJ whole genome shotgun (WGS) entry which is preliminary data.</text>
</comment>
<evidence type="ECO:0000313" key="3">
    <source>
        <dbReference type="Proteomes" id="UP000032515"/>
    </source>
</evidence>
<sequence length="172" mass="19672">MAFFALKLGTKINILKATKLVYLADRLSIERRDHAITNDSYVSMPFGPVNTNTYDYMNGKGSIRQNEWSSFISNRAGYDLPLAKGVTLGSLDELSRSDLKILEDTWEQFKDIDKYELAEWTHRFCPEWQNPGESSIPIEFSTIFRKLKKSDPGEMAEEIAAERKLRLDLLAG</sequence>
<reference evidence="2 3" key="1">
    <citation type="submission" date="2014-11" db="EMBL/GenBank/DDBJ databases">
        <title>Genomics and ecophysiology of heterotrophic nitrogen fixing bacteria isolated from estuarine surface water.</title>
        <authorList>
            <person name="Bentzon-Tilia M."/>
            <person name="Severin I."/>
            <person name="Hansen L.H."/>
            <person name="Riemann L."/>
        </authorList>
    </citation>
    <scope>NUCLEOTIDE SEQUENCE [LARGE SCALE GENOMIC DNA]</scope>
    <source>
        <strain evidence="2 3">BAL398</strain>
    </source>
</reference>
<dbReference type="AlphaFoldDB" id="A0A0D7F2D2"/>
<dbReference type="InterPro" id="IPR025272">
    <property type="entry name" value="SocA_Panacea"/>
</dbReference>
<gene>
    <name evidence="2" type="ORF">OO17_05690</name>
</gene>
<organism evidence="2 3">
    <name type="scientific">Rhodopseudomonas palustris</name>
    <dbReference type="NCBI Taxonomy" id="1076"/>
    <lineage>
        <taxon>Bacteria</taxon>
        <taxon>Pseudomonadati</taxon>
        <taxon>Pseudomonadota</taxon>
        <taxon>Alphaproteobacteria</taxon>
        <taxon>Hyphomicrobiales</taxon>
        <taxon>Nitrobacteraceae</taxon>
        <taxon>Rhodopseudomonas</taxon>
    </lineage>
</organism>
<proteinExistence type="predicted"/>
<evidence type="ECO:0000313" key="2">
    <source>
        <dbReference type="EMBL" id="KIZ47021.1"/>
    </source>
</evidence>
<protein>
    <recommendedName>
        <fullName evidence="1">Antitoxin SocA-like Panacea domain-containing protein</fullName>
    </recommendedName>
</protein>
<evidence type="ECO:0000259" key="1">
    <source>
        <dbReference type="Pfam" id="PF13274"/>
    </source>
</evidence>
<dbReference type="Proteomes" id="UP000032515">
    <property type="component" value="Unassembled WGS sequence"/>
</dbReference>
<accession>A0A0D7F2D2</accession>
<dbReference type="EMBL" id="JXXE01000109">
    <property type="protein sequence ID" value="KIZ47021.1"/>
    <property type="molecule type" value="Genomic_DNA"/>
</dbReference>
<dbReference type="Pfam" id="PF13274">
    <property type="entry name" value="SocA_Panacea"/>
    <property type="match status" value="1"/>
</dbReference>
<feature type="domain" description="Antitoxin SocA-like Panacea" evidence="1">
    <location>
        <begin position="19"/>
        <end position="129"/>
    </location>
</feature>
<name>A0A0D7F2D2_RHOPL</name>